<reference evidence="3" key="1">
    <citation type="submission" date="2015-01" db="EMBL/GenBank/DDBJ databases">
        <authorList>
            <person name="MANFREDI Pablo"/>
        </authorList>
    </citation>
    <scope>NUCLEOTIDE SEQUENCE [LARGE SCALE GENOMIC DNA]</scope>
    <source>
        <strain evidence="3">Cc11</strain>
    </source>
</reference>
<proteinExistence type="predicted"/>
<evidence type="ECO:0000313" key="2">
    <source>
        <dbReference type="EMBL" id="CEN48201.1"/>
    </source>
</evidence>
<dbReference type="EMBL" id="CDOK01000073">
    <property type="protein sequence ID" value="CEN48201.1"/>
    <property type="molecule type" value="Genomic_DNA"/>
</dbReference>
<name>A0A0B7I8F7_9FLAO</name>
<sequence length="43" mass="4963">MISGIFENTKPANILLVFILSILGYLTYGIFIFEQPLTLFYTF</sequence>
<dbReference type="Proteomes" id="UP000039370">
    <property type="component" value="Unassembled WGS sequence"/>
</dbReference>
<organism evidence="2 3">
    <name type="scientific">Capnocytophaga canimorsus</name>
    <dbReference type="NCBI Taxonomy" id="28188"/>
    <lineage>
        <taxon>Bacteria</taxon>
        <taxon>Pseudomonadati</taxon>
        <taxon>Bacteroidota</taxon>
        <taxon>Flavobacteriia</taxon>
        <taxon>Flavobacteriales</taxon>
        <taxon>Flavobacteriaceae</taxon>
        <taxon>Capnocytophaga</taxon>
    </lineage>
</organism>
<evidence type="ECO:0000256" key="1">
    <source>
        <dbReference type="SAM" id="Phobius"/>
    </source>
</evidence>
<keyword evidence="1" id="KW-0472">Membrane</keyword>
<evidence type="ECO:0000313" key="3">
    <source>
        <dbReference type="Proteomes" id="UP000039370"/>
    </source>
</evidence>
<dbReference type="AlphaFoldDB" id="A0A0B7I8F7"/>
<protein>
    <submittedName>
        <fullName evidence="2">Uncharacterized protein</fullName>
    </submittedName>
</protein>
<keyword evidence="1" id="KW-0812">Transmembrane</keyword>
<accession>A0A0B7I8F7</accession>
<keyword evidence="1" id="KW-1133">Transmembrane helix</keyword>
<gene>
    <name evidence="2" type="ORF">CCAN11_1640006</name>
</gene>
<feature type="transmembrane region" description="Helical" evidence="1">
    <location>
        <begin position="12"/>
        <end position="33"/>
    </location>
</feature>